<evidence type="ECO:0000256" key="14">
    <source>
        <dbReference type="SAM" id="Phobius"/>
    </source>
</evidence>
<gene>
    <name evidence="18" type="primary">barA_3</name>
    <name evidence="18" type="ORF">Pan216_25070</name>
</gene>
<evidence type="ECO:0000256" key="11">
    <source>
        <dbReference type="ARBA" id="ARBA00023306"/>
    </source>
</evidence>
<keyword evidence="11" id="KW-0131">Cell cycle</keyword>
<evidence type="ECO:0000256" key="6">
    <source>
        <dbReference type="ARBA" id="ARBA00022741"/>
    </source>
</evidence>
<evidence type="ECO:0000256" key="8">
    <source>
        <dbReference type="ARBA" id="ARBA00022840"/>
    </source>
</evidence>
<comment type="catalytic activity">
    <reaction evidence="1">
        <text>ATP + protein L-histidine = ADP + protein N-phospho-L-histidine.</text>
        <dbReference type="EC" id="2.7.13.3"/>
    </reaction>
</comment>
<evidence type="ECO:0000259" key="16">
    <source>
        <dbReference type="PROSITE" id="PS50110"/>
    </source>
</evidence>
<dbReference type="FunFam" id="1.10.287.130:FF:000038">
    <property type="entry name" value="Sensory transduction histidine kinase"/>
    <property type="match status" value="1"/>
</dbReference>
<dbReference type="SMART" id="SM00387">
    <property type="entry name" value="HATPase_c"/>
    <property type="match status" value="1"/>
</dbReference>
<dbReference type="OrthoDB" id="9762493at2"/>
<dbReference type="FunFam" id="3.30.565.10:FF:000010">
    <property type="entry name" value="Sensor histidine kinase RcsC"/>
    <property type="match status" value="1"/>
</dbReference>
<keyword evidence="8" id="KW-0067">ATP-binding</keyword>
<feature type="modified residue" description="4-aspartylphosphate" evidence="12">
    <location>
        <position position="723"/>
    </location>
</feature>
<dbReference type="GO" id="GO:0005524">
    <property type="term" value="F:ATP binding"/>
    <property type="evidence" value="ECO:0007669"/>
    <property type="project" value="UniProtKB-KW"/>
</dbReference>
<dbReference type="CDD" id="cd06225">
    <property type="entry name" value="HAMP"/>
    <property type="match status" value="1"/>
</dbReference>
<evidence type="ECO:0000256" key="5">
    <source>
        <dbReference type="ARBA" id="ARBA00022679"/>
    </source>
</evidence>
<dbReference type="InterPro" id="IPR011006">
    <property type="entry name" value="CheY-like_superfamily"/>
</dbReference>
<feature type="modified residue" description="4-aspartylphosphate" evidence="12">
    <location>
        <position position="843"/>
    </location>
</feature>
<keyword evidence="10 14" id="KW-0472">Membrane</keyword>
<feature type="coiled-coil region" evidence="13">
    <location>
        <begin position="395"/>
        <end position="425"/>
    </location>
</feature>
<feature type="transmembrane region" description="Helical" evidence="14">
    <location>
        <begin position="16"/>
        <end position="38"/>
    </location>
</feature>
<evidence type="ECO:0000259" key="17">
    <source>
        <dbReference type="PROSITE" id="PS50885"/>
    </source>
</evidence>
<dbReference type="CDD" id="cd16922">
    <property type="entry name" value="HATPase_EvgS-ArcB-TorS-like"/>
    <property type="match status" value="1"/>
</dbReference>
<keyword evidence="4 12" id="KW-0597">Phosphoprotein</keyword>
<dbReference type="RefSeq" id="WP_145258211.1">
    <property type="nucleotide sequence ID" value="NZ_CP036279.1"/>
</dbReference>
<accession>A0A518B3Z7</accession>
<dbReference type="SUPFAM" id="SSF158472">
    <property type="entry name" value="HAMP domain-like"/>
    <property type="match status" value="1"/>
</dbReference>
<evidence type="ECO:0000313" key="19">
    <source>
        <dbReference type="Proteomes" id="UP000317093"/>
    </source>
</evidence>
<dbReference type="PROSITE" id="PS50110">
    <property type="entry name" value="RESPONSE_REGULATORY"/>
    <property type="match status" value="2"/>
</dbReference>
<evidence type="ECO:0000313" key="18">
    <source>
        <dbReference type="EMBL" id="QDU61646.1"/>
    </source>
</evidence>
<dbReference type="PANTHER" id="PTHR43047">
    <property type="entry name" value="TWO-COMPONENT HISTIDINE PROTEIN KINASE"/>
    <property type="match status" value="1"/>
</dbReference>
<dbReference type="SUPFAM" id="SSF52172">
    <property type="entry name" value="CheY-like"/>
    <property type="match status" value="2"/>
</dbReference>
<evidence type="ECO:0000256" key="9">
    <source>
        <dbReference type="ARBA" id="ARBA00023012"/>
    </source>
</evidence>
<keyword evidence="6" id="KW-0547">Nucleotide-binding</keyword>
<dbReference type="PANTHER" id="PTHR43047:SF72">
    <property type="entry name" value="OSMOSENSING HISTIDINE PROTEIN KINASE SLN1"/>
    <property type="match status" value="1"/>
</dbReference>
<dbReference type="EMBL" id="CP036279">
    <property type="protein sequence ID" value="QDU61646.1"/>
    <property type="molecule type" value="Genomic_DNA"/>
</dbReference>
<dbReference type="Proteomes" id="UP000317093">
    <property type="component" value="Chromosome"/>
</dbReference>
<feature type="domain" description="Response regulatory" evidence="16">
    <location>
        <begin position="794"/>
        <end position="911"/>
    </location>
</feature>
<evidence type="ECO:0000256" key="7">
    <source>
        <dbReference type="ARBA" id="ARBA00022777"/>
    </source>
</evidence>
<dbReference type="PROSITE" id="PS50109">
    <property type="entry name" value="HIS_KIN"/>
    <property type="match status" value="1"/>
</dbReference>
<evidence type="ECO:0000256" key="1">
    <source>
        <dbReference type="ARBA" id="ARBA00000085"/>
    </source>
</evidence>
<evidence type="ECO:0000256" key="10">
    <source>
        <dbReference type="ARBA" id="ARBA00023136"/>
    </source>
</evidence>
<evidence type="ECO:0000256" key="13">
    <source>
        <dbReference type="SAM" id="Coils"/>
    </source>
</evidence>
<dbReference type="Pfam" id="PF00512">
    <property type="entry name" value="HisKA"/>
    <property type="match status" value="1"/>
</dbReference>
<dbReference type="SMART" id="SM00388">
    <property type="entry name" value="HisKA"/>
    <property type="match status" value="1"/>
</dbReference>
<dbReference type="SMART" id="SM00448">
    <property type="entry name" value="REC"/>
    <property type="match status" value="2"/>
</dbReference>
<evidence type="ECO:0000256" key="3">
    <source>
        <dbReference type="ARBA" id="ARBA00012438"/>
    </source>
</evidence>
<dbReference type="Gene3D" id="3.30.565.10">
    <property type="entry name" value="Histidine kinase-like ATPase, C-terminal domain"/>
    <property type="match status" value="1"/>
</dbReference>
<dbReference type="InterPro" id="IPR005467">
    <property type="entry name" value="His_kinase_dom"/>
</dbReference>
<dbReference type="Gene3D" id="3.40.50.2300">
    <property type="match status" value="2"/>
</dbReference>
<keyword evidence="5 18" id="KW-0808">Transferase</keyword>
<keyword evidence="14" id="KW-0812">Transmembrane</keyword>
<organism evidence="18 19">
    <name type="scientific">Kolteria novifilia</name>
    <dbReference type="NCBI Taxonomy" id="2527975"/>
    <lineage>
        <taxon>Bacteria</taxon>
        <taxon>Pseudomonadati</taxon>
        <taxon>Planctomycetota</taxon>
        <taxon>Planctomycetia</taxon>
        <taxon>Kolteriales</taxon>
        <taxon>Kolteriaceae</taxon>
        <taxon>Kolteria</taxon>
    </lineage>
</organism>
<dbReference type="CDD" id="cd00082">
    <property type="entry name" value="HisKA"/>
    <property type="match status" value="1"/>
</dbReference>
<dbReference type="InterPro" id="IPR003660">
    <property type="entry name" value="HAMP_dom"/>
</dbReference>
<dbReference type="SUPFAM" id="SSF55874">
    <property type="entry name" value="ATPase domain of HSP90 chaperone/DNA topoisomerase II/histidine kinase"/>
    <property type="match status" value="1"/>
</dbReference>
<dbReference type="Gene3D" id="6.10.340.10">
    <property type="match status" value="1"/>
</dbReference>
<evidence type="ECO:0000256" key="4">
    <source>
        <dbReference type="ARBA" id="ARBA00022553"/>
    </source>
</evidence>
<keyword evidence="9" id="KW-0902">Two-component regulatory system</keyword>
<feature type="domain" description="Response regulatory" evidence="16">
    <location>
        <begin position="674"/>
        <end position="787"/>
    </location>
</feature>
<protein>
    <recommendedName>
        <fullName evidence="3">histidine kinase</fullName>
        <ecNumber evidence="3">2.7.13.3</ecNumber>
    </recommendedName>
</protein>
<evidence type="ECO:0000259" key="15">
    <source>
        <dbReference type="PROSITE" id="PS50109"/>
    </source>
</evidence>
<proteinExistence type="predicted"/>
<feature type="transmembrane region" description="Helical" evidence="14">
    <location>
        <begin position="319"/>
        <end position="339"/>
    </location>
</feature>
<dbReference type="InterPro" id="IPR036890">
    <property type="entry name" value="HATPase_C_sf"/>
</dbReference>
<evidence type="ECO:0000256" key="12">
    <source>
        <dbReference type="PROSITE-ProRule" id="PRU00169"/>
    </source>
</evidence>
<dbReference type="AlphaFoldDB" id="A0A518B3Z7"/>
<name>A0A518B3Z7_9BACT</name>
<dbReference type="Gene3D" id="1.10.287.130">
    <property type="match status" value="1"/>
</dbReference>
<keyword evidence="19" id="KW-1185">Reference proteome</keyword>
<dbReference type="InterPro" id="IPR001789">
    <property type="entry name" value="Sig_transdc_resp-reg_receiver"/>
</dbReference>
<dbReference type="PRINTS" id="PR00344">
    <property type="entry name" value="BCTRLSENSOR"/>
</dbReference>
<dbReference type="GO" id="GO:0000155">
    <property type="term" value="F:phosphorelay sensor kinase activity"/>
    <property type="evidence" value="ECO:0007669"/>
    <property type="project" value="InterPro"/>
</dbReference>
<dbReference type="PROSITE" id="PS50885">
    <property type="entry name" value="HAMP"/>
    <property type="match status" value="1"/>
</dbReference>
<dbReference type="InterPro" id="IPR004358">
    <property type="entry name" value="Sig_transdc_His_kin-like_C"/>
</dbReference>
<dbReference type="InterPro" id="IPR003594">
    <property type="entry name" value="HATPase_dom"/>
</dbReference>
<evidence type="ECO:0000256" key="2">
    <source>
        <dbReference type="ARBA" id="ARBA00004370"/>
    </source>
</evidence>
<dbReference type="InterPro" id="IPR036097">
    <property type="entry name" value="HisK_dim/P_sf"/>
</dbReference>
<dbReference type="SUPFAM" id="SSF47384">
    <property type="entry name" value="Homodimeric domain of signal transducing histidine kinase"/>
    <property type="match status" value="1"/>
</dbReference>
<keyword evidence="14" id="KW-1133">Transmembrane helix</keyword>
<dbReference type="KEGG" id="knv:Pan216_25070"/>
<feature type="domain" description="HAMP" evidence="17">
    <location>
        <begin position="340"/>
        <end position="392"/>
    </location>
</feature>
<dbReference type="EC" id="2.7.13.3" evidence="3"/>
<dbReference type="GO" id="GO:0005886">
    <property type="term" value="C:plasma membrane"/>
    <property type="evidence" value="ECO:0007669"/>
    <property type="project" value="TreeGrafter"/>
</dbReference>
<feature type="domain" description="Histidine kinase" evidence="15">
    <location>
        <begin position="432"/>
        <end position="654"/>
    </location>
</feature>
<keyword evidence="13" id="KW-0175">Coiled coil</keyword>
<dbReference type="Pfam" id="PF00672">
    <property type="entry name" value="HAMP"/>
    <property type="match status" value="1"/>
</dbReference>
<dbReference type="CDD" id="cd17574">
    <property type="entry name" value="REC_OmpR"/>
    <property type="match status" value="1"/>
</dbReference>
<sequence length="933" mass="103528">MKPLHRLHRPTIATRLLLWFLVISLAPLVVLTVAISTLSDASTRQALRNQLLAVAESKVNQIENYTNERARDVSFLSRVPAVVDAQRAFTKALAFGPDSKEVHQAESQHRRFLKEAVFALQLESALLLTMDATICFSTNLPPNVGTRLDKVGNAILLDVFERVVERRETTFSRLDIEDGTIHESAVYIGAPLTHDGKLIGALIVSLSNSEIYRVVGDLTGLGETGETIIAYPSSNGVTSITALRHDPKASFRRQFTFSEGRNLPLQKATRGANGSGLAVDYRDKEVVAVWRYLPSLGWGMVVKMDSDEAFSSIRRERRVVFLLAGITILAVGLVALIVARSVTKPIADLTSVVRRIAAGDLDQEVPTTAKDEIGELATAIQHMTVDLRHMYSTIEEQVTARTEELRRSNENLRRAQIEAESANRAKSAFLANMSHELRTPMNAIIGYTEMLQEEVTDLGGKELLPDLERILAAARHLLALINDVLDLSKIEAGKMELFLETIRIRPVIDDVVTTIEPLVEKNDNRLLMKLSHHLGSMVSDVTKVRQTLFNLLSNACKFTEQGEIRFEAFRREENEREIIIFRVTDTGIGMGEEQLKRIFQSFTQADASTTRRYGGTGLGLAISQRFCQMMGGRIDVESQLGAGSVFTVTLPVDATPKQTQNVPNIYPSAGHKGVVLVIDDDATVRDLLGRMLSKEGYNVLTAQDGEEGLTLAREHQPDAITLDILMPGMDGWSVLTSLKTDPELSLVPVIVLTILDSRDLGFTLGADEYLTKPIERDDLLESLRKHVGDDSSARVLIVDDDPQARDMLDRSLASDGWTVLQAANGKEALDVVDSDFPTIIILDLLMPVMNGFEFMAELRARDRGRQIPVIVVTSKRVTPDDRLRLRGMVTSIVQKRGSKPEDLMHRVRDKVARVVDASRRRKHKQGAHEERVG</sequence>
<dbReference type="Pfam" id="PF00072">
    <property type="entry name" value="Response_reg"/>
    <property type="match status" value="2"/>
</dbReference>
<dbReference type="GO" id="GO:0009927">
    <property type="term" value="F:histidine phosphotransfer kinase activity"/>
    <property type="evidence" value="ECO:0007669"/>
    <property type="project" value="TreeGrafter"/>
</dbReference>
<dbReference type="SMART" id="SM00304">
    <property type="entry name" value="HAMP"/>
    <property type="match status" value="1"/>
</dbReference>
<reference evidence="18 19" key="1">
    <citation type="submission" date="2019-02" db="EMBL/GenBank/DDBJ databases">
        <title>Deep-cultivation of Planctomycetes and their phenomic and genomic characterization uncovers novel biology.</title>
        <authorList>
            <person name="Wiegand S."/>
            <person name="Jogler M."/>
            <person name="Boedeker C."/>
            <person name="Pinto D."/>
            <person name="Vollmers J."/>
            <person name="Rivas-Marin E."/>
            <person name="Kohn T."/>
            <person name="Peeters S.H."/>
            <person name="Heuer A."/>
            <person name="Rast P."/>
            <person name="Oberbeckmann S."/>
            <person name="Bunk B."/>
            <person name="Jeske O."/>
            <person name="Meyerdierks A."/>
            <person name="Storesund J.E."/>
            <person name="Kallscheuer N."/>
            <person name="Luecker S."/>
            <person name="Lage O.M."/>
            <person name="Pohl T."/>
            <person name="Merkel B.J."/>
            <person name="Hornburger P."/>
            <person name="Mueller R.-W."/>
            <person name="Bruemmer F."/>
            <person name="Labrenz M."/>
            <person name="Spormann A.M."/>
            <person name="Op den Camp H."/>
            <person name="Overmann J."/>
            <person name="Amann R."/>
            <person name="Jetten M.S.M."/>
            <person name="Mascher T."/>
            <person name="Medema M.H."/>
            <person name="Devos D.P."/>
            <person name="Kaster A.-K."/>
            <person name="Ovreas L."/>
            <person name="Rohde M."/>
            <person name="Galperin M.Y."/>
            <person name="Jogler C."/>
        </authorList>
    </citation>
    <scope>NUCLEOTIDE SEQUENCE [LARGE SCALE GENOMIC DNA]</scope>
    <source>
        <strain evidence="18 19">Pan216</strain>
    </source>
</reference>
<keyword evidence="7 18" id="KW-0418">Kinase</keyword>
<dbReference type="Pfam" id="PF02518">
    <property type="entry name" value="HATPase_c"/>
    <property type="match status" value="1"/>
</dbReference>
<comment type="subcellular location">
    <subcellularLocation>
        <location evidence="2">Membrane</location>
    </subcellularLocation>
</comment>
<dbReference type="InterPro" id="IPR003661">
    <property type="entry name" value="HisK_dim/P_dom"/>
</dbReference>